<dbReference type="EMBL" id="JAJAQI010000022">
    <property type="protein sequence ID" value="MCB4823102.1"/>
    <property type="molecule type" value="Genomic_DNA"/>
</dbReference>
<keyword evidence="5" id="KW-1185">Reference proteome</keyword>
<protein>
    <submittedName>
        <fullName evidence="4">Heavy-metal-associated domain-containing protein</fullName>
    </submittedName>
</protein>
<dbReference type="PROSITE" id="PS01047">
    <property type="entry name" value="HMA_1"/>
    <property type="match status" value="1"/>
</dbReference>
<name>A0A9X1LC04_9PROT</name>
<dbReference type="Gene3D" id="3.30.70.100">
    <property type="match status" value="1"/>
</dbReference>
<dbReference type="SUPFAM" id="SSF55008">
    <property type="entry name" value="HMA, heavy metal-associated domain"/>
    <property type="match status" value="1"/>
</dbReference>
<reference evidence="4" key="1">
    <citation type="submission" date="2021-10" db="EMBL/GenBank/DDBJ databases">
        <title>Roseicella aerolatum sp. nov., isolated from aerosols of e-waste dismantling site.</title>
        <authorList>
            <person name="Qin T."/>
        </authorList>
    </citation>
    <scope>NUCLEOTIDE SEQUENCE</scope>
    <source>
        <strain evidence="4">GB24</strain>
    </source>
</reference>
<dbReference type="CDD" id="cd00371">
    <property type="entry name" value="HMA"/>
    <property type="match status" value="1"/>
</dbReference>
<dbReference type="PROSITE" id="PS50846">
    <property type="entry name" value="HMA_2"/>
    <property type="match status" value="1"/>
</dbReference>
<dbReference type="Proteomes" id="UP001139311">
    <property type="component" value="Unassembled WGS sequence"/>
</dbReference>
<dbReference type="InterPro" id="IPR006121">
    <property type="entry name" value="HMA_dom"/>
</dbReference>
<keyword evidence="1" id="KW-0479">Metal-binding</keyword>
<proteinExistence type="predicted"/>
<sequence length="133" mass="13865">MTPPSASIAAVALKGVRRGFTWAADSDTRREAPMSTSTSDDTRTRRTALSVEGMTCGSCARTVERALAGAAGVERAVVDLARSRAVVEGSARPEDLAAAVEAAGYTARILPQGEDEWPDLPADERRRGGGCCG</sequence>
<dbReference type="PANTHER" id="PTHR46594">
    <property type="entry name" value="P-TYPE CATION-TRANSPORTING ATPASE"/>
    <property type="match status" value="1"/>
</dbReference>
<evidence type="ECO:0000256" key="2">
    <source>
        <dbReference type="SAM" id="MobiDB-lite"/>
    </source>
</evidence>
<dbReference type="InterPro" id="IPR017969">
    <property type="entry name" value="Heavy-metal-associated_CS"/>
</dbReference>
<gene>
    <name evidence="4" type="ORF">LHA35_15310</name>
</gene>
<dbReference type="RefSeq" id="WP_226609388.1">
    <property type="nucleotide sequence ID" value="NZ_JAJAQI010000022.1"/>
</dbReference>
<feature type="region of interest" description="Disordered" evidence="2">
    <location>
        <begin position="24"/>
        <end position="45"/>
    </location>
</feature>
<dbReference type="FunFam" id="3.30.70.100:FF:000001">
    <property type="entry name" value="ATPase copper transporting beta"/>
    <property type="match status" value="1"/>
</dbReference>
<dbReference type="PANTHER" id="PTHR46594:SF4">
    <property type="entry name" value="P-TYPE CATION-TRANSPORTING ATPASE"/>
    <property type="match status" value="1"/>
</dbReference>
<organism evidence="4 5">
    <name type="scientific">Roseicella aerolata</name>
    <dbReference type="NCBI Taxonomy" id="2883479"/>
    <lineage>
        <taxon>Bacteria</taxon>
        <taxon>Pseudomonadati</taxon>
        <taxon>Pseudomonadota</taxon>
        <taxon>Alphaproteobacteria</taxon>
        <taxon>Acetobacterales</taxon>
        <taxon>Roseomonadaceae</taxon>
        <taxon>Roseicella</taxon>
    </lineage>
</organism>
<feature type="domain" description="HMA" evidence="3">
    <location>
        <begin position="45"/>
        <end position="108"/>
    </location>
</feature>
<comment type="caution">
    <text evidence="4">The sequence shown here is derived from an EMBL/GenBank/DDBJ whole genome shotgun (WGS) entry which is preliminary data.</text>
</comment>
<evidence type="ECO:0000313" key="5">
    <source>
        <dbReference type="Proteomes" id="UP001139311"/>
    </source>
</evidence>
<evidence type="ECO:0000313" key="4">
    <source>
        <dbReference type="EMBL" id="MCB4823102.1"/>
    </source>
</evidence>
<evidence type="ECO:0000256" key="1">
    <source>
        <dbReference type="ARBA" id="ARBA00022723"/>
    </source>
</evidence>
<dbReference type="GO" id="GO:0046872">
    <property type="term" value="F:metal ion binding"/>
    <property type="evidence" value="ECO:0007669"/>
    <property type="project" value="UniProtKB-KW"/>
</dbReference>
<dbReference type="InterPro" id="IPR036163">
    <property type="entry name" value="HMA_dom_sf"/>
</dbReference>
<accession>A0A9X1LC04</accession>
<evidence type="ECO:0000259" key="3">
    <source>
        <dbReference type="PROSITE" id="PS50846"/>
    </source>
</evidence>
<dbReference type="Pfam" id="PF00403">
    <property type="entry name" value="HMA"/>
    <property type="match status" value="1"/>
</dbReference>
<dbReference type="AlphaFoldDB" id="A0A9X1LC04"/>
<feature type="region of interest" description="Disordered" evidence="2">
    <location>
        <begin position="113"/>
        <end position="133"/>
    </location>
</feature>